<sequence length="356" mass="40825">MYETFIDLDELIVRCKDKQAKKLIQEAVACYRAGAFRSCIVATWNAVVFDFLHKLRELELLGNGEASNMLQEFDDLRITENVQKLWQFESNIPNIALRQFELISPVEQTDIERLLKDRSRCAHPSMVSLEEPFEATAELARYHLRSAVIHLLQRKAVQGRSALNRIWKSLKSENFPSDVESAIIVLQNSPLACARQNVIKDIVIGLTKSLLRDSLPEDERQRQFAALNAVSKMYPKEVGEILNDKLSNLIEDKIDDANGDKVIIYLGSVTAWESISEPCQIKAKVFIDKLDIYDNKNFRSWSNKKPLLFNNINILVKANYVDFLRGSVISKLQIPLEELLDIKKHYNSRFAHFLGS</sequence>
<accession>A0ACC7SAN3</accession>
<evidence type="ECO:0000313" key="1">
    <source>
        <dbReference type="EMBL" id="MTJ45603.1"/>
    </source>
</evidence>
<name>A0ACC7SAN3_DOLFA</name>
<dbReference type="Proteomes" id="UP001517388">
    <property type="component" value="Unassembled WGS sequence"/>
</dbReference>
<gene>
    <name evidence="1" type="ORF">FJR39_21745</name>
</gene>
<organism evidence="1 2">
    <name type="scientific">Dolichospermum flos-aquae UHCC 0037</name>
    <dbReference type="NCBI Taxonomy" id="2590026"/>
    <lineage>
        <taxon>Bacteria</taxon>
        <taxon>Bacillati</taxon>
        <taxon>Cyanobacteriota</taxon>
        <taxon>Cyanophyceae</taxon>
        <taxon>Nostocales</taxon>
        <taxon>Aphanizomenonaceae</taxon>
        <taxon>Dolichospermum</taxon>
    </lineage>
</organism>
<keyword evidence="2" id="KW-1185">Reference proteome</keyword>
<protein>
    <submittedName>
        <fullName evidence="1">Uncharacterized protein</fullName>
    </submittedName>
</protein>
<evidence type="ECO:0000313" key="2">
    <source>
        <dbReference type="Proteomes" id="UP001517388"/>
    </source>
</evidence>
<comment type="caution">
    <text evidence="1">The sequence shown here is derived from an EMBL/GenBank/DDBJ whole genome shotgun (WGS) entry which is preliminary data.</text>
</comment>
<reference evidence="2" key="1">
    <citation type="journal article" date="2020" name="Toxins">
        <title>Phylogenomic Analysis of Secondary Metabolism in the Toxic Cyanobacterial Genera Anabaena, Dolichospermum and Aphanizomenon.</title>
        <authorList>
            <person name="Oesterholm J."/>
            <person name="Popin R.V."/>
            <person name="Fewer D.P."/>
            <person name="Sivonen K."/>
        </authorList>
    </citation>
    <scope>NUCLEOTIDE SEQUENCE [LARGE SCALE GENOMIC DNA]</scope>
    <source>
        <strain evidence="2">UHCC 0037</strain>
    </source>
</reference>
<dbReference type="EMBL" id="VILF01000006">
    <property type="protein sequence ID" value="MTJ45603.1"/>
    <property type="molecule type" value="Genomic_DNA"/>
</dbReference>
<proteinExistence type="predicted"/>